<dbReference type="SUPFAM" id="SSF55060">
    <property type="entry name" value="GHMP Kinase, C-terminal domain"/>
    <property type="match status" value="1"/>
</dbReference>
<dbReference type="SUPFAM" id="SSF54211">
    <property type="entry name" value="Ribosomal protein S5 domain 2-like"/>
    <property type="match status" value="1"/>
</dbReference>
<feature type="active site" evidence="9">
    <location>
        <position position="11"/>
    </location>
</feature>
<dbReference type="Proteomes" id="UP000070659">
    <property type="component" value="Unassembled WGS sequence"/>
</dbReference>
<feature type="binding site" evidence="9">
    <location>
        <begin position="96"/>
        <end position="106"/>
    </location>
    <ligand>
        <name>ATP</name>
        <dbReference type="ChEBI" id="CHEBI:30616"/>
    </ligand>
</feature>
<dbReference type="Proteomes" id="UP000070188">
    <property type="component" value="Unassembled WGS sequence"/>
</dbReference>
<evidence type="ECO:0000256" key="8">
    <source>
        <dbReference type="ARBA" id="ARBA00032554"/>
    </source>
</evidence>
<dbReference type="OrthoDB" id="3173073at2"/>
<reference evidence="13 15" key="1">
    <citation type="submission" date="2015-02" db="EMBL/GenBank/DDBJ databases">
        <title>Physiological reanalysis, assessment of diazotrophy, and genome sequences of multiple isolates of Streptomyces thermoautotrophicus.</title>
        <authorList>
            <person name="MacKellar D.C."/>
            <person name="Lieber L."/>
            <person name="Norman J."/>
            <person name="Bolger A."/>
            <person name="Tobin C."/>
            <person name="Murray J.W."/>
            <person name="Prell J."/>
        </authorList>
    </citation>
    <scope>NUCLEOTIDE SEQUENCE [LARGE SCALE GENOMIC DNA]</scope>
    <source>
        <strain evidence="13 15">UBT1</strain>
    </source>
</reference>
<dbReference type="RefSeq" id="WP_066884155.1">
    <property type="nucleotide sequence ID" value="NZ_JYIJ01000013.1"/>
</dbReference>
<dbReference type="PATRIC" id="fig|1469144.10.peg.834"/>
<evidence type="ECO:0000313" key="12">
    <source>
        <dbReference type="EMBL" id="KWW99092.1"/>
    </source>
</evidence>
<dbReference type="InterPro" id="IPR036554">
    <property type="entry name" value="GHMP_kinase_C_sf"/>
</dbReference>
<evidence type="ECO:0000256" key="9">
    <source>
        <dbReference type="HAMAP-Rule" id="MF_00061"/>
    </source>
</evidence>
<dbReference type="InterPro" id="IPR004424">
    <property type="entry name" value="IspE"/>
</dbReference>
<dbReference type="STRING" id="1469144.LI90_724"/>
<dbReference type="PANTHER" id="PTHR43527:SF2">
    <property type="entry name" value="4-DIPHOSPHOCYTIDYL-2-C-METHYL-D-ERYTHRITOL KINASE, CHLOROPLASTIC"/>
    <property type="match status" value="1"/>
</dbReference>
<proteinExistence type="inferred from homology"/>
<dbReference type="GO" id="GO:0019288">
    <property type="term" value="P:isopentenyl diphosphate biosynthetic process, methylerythritol 4-phosphate pathway"/>
    <property type="evidence" value="ECO:0007669"/>
    <property type="project" value="UniProtKB-UniRule"/>
</dbReference>
<evidence type="ECO:0000313" key="13">
    <source>
        <dbReference type="EMBL" id="KWX05093.1"/>
    </source>
</evidence>
<dbReference type="Pfam" id="PF00288">
    <property type="entry name" value="GHMP_kinases_N"/>
    <property type="match status" value="1"/>
</dbReference>
<protein>
    <recommendedName>
        <fullName evidence="3 9">4-diphosphocytidyl-2-C-methyl-D-erythritol kinase</fullName>
        <shortName evidence="9">CMK</shortName>
        <ecNumber evidence="2 9">2.7.1.148</ecNumber>
    </recommendedName>
    <alternativeName>
        <fullName evidence="8 9">4-(cytidine-5'-diphospho)-2-C-methyl-D-erythritol kinase</fullName>
    </alternativeName>
</protein>
<dbReference type="EMBL" id="LAXD01000001">
    <property type="protein sequence ID" value="KWW99092.1"/>
    <property type="molecule type" value="Genomic_DNA"/>
</dbReference>
<name>A0A132N4S8_9ACTN</name>
<comment type="caution">
    <text evidence="13">The sequence shown here is derived from an EMBL/GenBank/DDBJ whole genome shotgun (WGS) entry which is preliminary data.</text>
</comment>
<dbReference type="HAMAP" id="MF_00061">
    <property type="entry name" value="IspE"/>
    <property type="match status" value="1"/>
</dbReference>
<accession>A0A132N4S8</accession>
<feature type="domain" description="GHMP kinase N-terminal" evidence="10">
    <location>
        <begin position="68"/>
        <end position="146"/>
    </location>
</feature>
<evidence type="ECO:0000256" key="5">
    <source>
        <dbReference type="ARBA" id="ARBA00022741"/>
    </source>
</evidence>
<dbReference type="PIRSF" id="PIRSF010376">
    <property type="entry name" value="IspE"/>
    <property type="match status" value="1"/>
</dbReference>
<dbReference type="InterPro" id="IPR020568">
    <property type="entry name" value="Ribosomal_Su5_D2-typ_SF"/>
</dbReference>
<sequence length="299" mass="30896">MAPVTVRVPAKVNLQLSVGPERPDGYHELVTVFHAVSLFDEVTAAPSDELRITVEGEGAAEVPLDDGNLAMRAARLLAAEVGIDPRAHLHIRKGIPVAGGMAGGSADAAAALVACDELWHAGLPAERLHLLAAELGSDVPFALIGGTAIGTGRGERLTPALARGRYHWVFALADKGLSTPAVYRECDRLRAGQASPPVVSEALMTALRSGDPSALGRALCNDLQPAALSLRPHLRLVLEAGEEAGALGGIVSGSGPTCAFLARDEAHALDIAVALSSSGVCRTVRCAHGPVPGARMVRR</sequence>
<reference evidence="12" key="2">
    <citation type="submission" date="2015-04" db="EMBL/GenBank/DDBJ databases">
        <title>Physiological reanalysis, assessment of diazotrophy, and genome sequences of multiple isolates of Streptomyces thermoautotrophicus.</title>
        <authorList>
            <person name="MacKellar D.C."/>
            <person name="Lieber L."/>
            <person name="Norman J."/>
            <person name="Bolger A."/>
            <person name="Tobin C."/>
            <person name="Murray J.W."/>
            <person name="Woodward J."/>
            <person name="Friesen M."/>
            <person name="Prell J."/>
        </authorList>
    </citation>
    <scope>NUCLEOTIDE SEQUENCE [LARGE SCALE GENOMIC DNA]</scope>
    <source>
        <strain evidence="12">H1</strain>
    </source>
</reference>
<comment type="function">
    <text evidence="9">Catalyzes the phosphorylation of the position 2 hydroxy group of 4-diphosphocytidyl-2C-methyl-D-erythritol.</text>
</comment>
<evidence type="ECO:0000259" key="10">
    <source>
        <dbReference type="Pfam" id="PF00288"/>
    </source>
</evidence>
<dbReference type="GO" id="GO:0050515">
    <property type="term" value="F:4-(cytidine 5'-diphospho)-2-C-methyl-D-erythritol kinase activity"/>
    <property type="evidence" value="ECO:0007669"/>
    <property type="project" value="UniProtKB-UniRule"/>
</dbReference>
<keyword evidence="5 9" id="KW-0547">Nucleotide-binding</keyword>
<dbReference type="InterPro" id="IPR014721">
    <property type="entry name" value="Ribsml_uS5_D2-typ_fold_subgr"/>
</dbReference>
<comment type="pathway">
    <text evidence="9">Isoprenoid biosynthesis; isopentenyl diphosphate biosynthesis via DXP pathway; isopentenyl diphosphate from 1-deoxy-D-xylulose 5-phosphate: step 3/6.</text>
</comment>
<evidence type="ECO:0000256" key="6">
    <source>
        <dbReference type="ARBA" id="ARBA00022777"/>
    </source>
</evidence>
<evidence type="ECO:0000256" key="2">
    <source>
        <dbReference type="ARBA" id="ARBA00012052"/>
    </source>
</evidence>
<dbReference type="NCBIfam" id="NF002870">
    <property type="entry name" value="PRK03188.1"/>
    <property type="match status" value="1"/>
</dbReference>
<evidence type="ECO:0000313" key="14">
    <source>
        <dbReference type="Proteomes" id="UP000070188"/>
    </source>
</evidence>
<reference evidence="14" key="3">
    <citation type="submission" date="2015-04" db="EMBL/GenBank/DDBJ databases">
        <title>Physiological reanalysis, assessment of diazotrophy, and genome sequences of multiple isolates of Streptomyces thermoautotrophicus.</title>
        <authorList>
            <person name="MacKellar D.C."/>
            <person name="Lieber L."/>
            <person name="Norman J."/>
            <person name="Bolger A."/>
            <person name="Tobin C."/>
            <person name="Murray J.W."/>
            <person name="Chang R."/>
            <person name="Ford T."/>
            <person name="Nguyen P.Q."/>
            <person name="Woodward J."/>
            <person name="Permingeat H."/>
            <person name="Joshi N.S."/>
            <person name="Silver P.A."/>
            <person name="Usadel B."/>
            <person name="Rutherford A.W."/>
            <person name="Friesen M."/>
            <person name="Prell J."/>
        </authorList>
    </citation>
    <scope>NUCLEOTIDE SEQUENCE [LARGE SCALE GENOMIC DNA]</scope>
    <source>
        <strain evidence="14">H1</strain>
    </source>
</reference>
<dbReference type="UniPathway" id="UPA00056">
    <property type="reaction ID" value="UER00094"/>
</dbReference>
<feature type="domain" description="GHMP kinase C-terminal" evidence="11">
    <location>
        <begin position="204"/>
        <end position="279"/>
    </location>
</feature>
<evidence type="ECO:0000256" key="3">
    <source>
        <dbReference type="ARBA" id="ARBA00017473"/>
    </source>
</evidence>
<keyword evidence="6 9" id="KW-0418">Kinase</keyword>
<evidence type="ECO:0000313" key="15">
    <source>
        <dbReference type="Proteomes" id="UP000070659"/>
    </source>
</evidence>
<evidence type="ECO:0000256" key="7">
    <source>
        <dbReference type="ARBA" id="ARBA00022840"/>
    </source>
</evidence>
<dbReference type="InterPro" id="IPR013750">
    <property type="entry name" value="GHMP_kinase_C_dom"/>
</dbReference>
<keyword evidence="4 9" id="KW-0808">Transferase</keyword>
<comment type="catalytic activity">
    <reaction evidence="9">
        <text>4-CDP-2-C-methyl-D-erythritol + ATP = 4-CDP-2-C-methyl-D-erythritol 2-phosphate + ADP + H(+)</text>
        <dbReference type="Rhea" id="RHEA:18437"/>
        <dbReference type="ChEBI" id="CHEBI:15378"/>
        <dbReference type="ChEBI" id="CHEBI:30616"/>
        <dbReference type="ChEBI" id="CHEBI:57823"/>
        <dbReference type="ChEBI" id="CHEBI:57919"/>
        <dbReference type="ChEBI" id="CHEBI:456216"/>
        <dbReference type="EC" id="2.7.1.148"/>
    </reaction>
</comment>
<comment type="similarity">
    <text evidence="1 9">Belongs to the GHMP kinase family. IspE subfamily.</text>
</comment>
<dbReference type="NCBIfam" id="TIGR00154">
    <property type="entry name" value="ispE"/>
    <property type="match status" value="1"/>
</dbReference>
<keyword evidence="9" id="KW-0414">Isoprene biosynthesis</keyword>
<keyword evidence="7 9" id="KW-0067">ATP-binding</keyword>
<keyword evidence="14" id="KW-1185">Reference proteome</keyword>
<dbReference type="GO" id="GO:0005524">
    <property type="term" value="F:ATP binding"/>
    <property type="evidence" value="ECO:0007669"/>
    <property type="project" value="UniProtKB-UniRule"/>
</dbReference>
<dbReference type="Gene3D" id="3.30.70.890">
    <property type="entry name" value="GHMP kinase, C-terminal domain"/>
    <property type="match status" value="1"/>
</dbReference>
<dbReference type="EC" id="2.7.1.148" evidence="2 9"/>
<evidence type="ECO:0000259" key="11">
    <source>
        <dbReference type="Pfam" id="PF08544"/>
    </source>
</evidence>
<organism evidence="13 15">
    <name type="scientific">Carbonactinospora thermoautotrophica</name>
    <dbReference type="NCBI Taxonomy" id="1469144"/>
    <lineage>
        <taxon>Bacteria</taxon>
        <taxon>Bacillati</taxon>
        <taxon>Actinomycetota</taxon>
        <taxon>Actinomycetes</taxon>
        <taxon>Kitasatosporales</taxon>
        <taxon>Carbonactinosporaceae</taxon>
        <taxon>Carbonactinospora</taxon>
    </lineage>
</organism>
<dbReference type="AlphaFoldDB" id="A0A132N4S8"/>
<dbReference type="InterPro" id="IPR006204">
    <property type="entry name" value="GHMP_kinase_N_dom"/>
</dbReference>
<feature type="active site" evidence="9">
    <location>
        <position position="138"/>
    </location>
</feature>
<evidence type="ECO:0000256" key="1">
    <source>
        <dbReference type="ARBA" id="ARBA00009684"/>
    </source>
</evidence>
<dbReference type="PANTHER" id="PTHR43527">
    <property type="entry name" value="4-DIPHOSPHOCYTIDYL-2-C-METHYL-D-ERYTHRITOL KINASE, CHLOROPLASTIC"/>
    <property type="match status" value="1"/>
</dbReference>
<dbReference type="Gene3D" id="3.30.230.10">
    <property type="match status" value="1"/>
</dbReference>
<gene>
    <name evidence="9" type="primary">ispE</name>
    <name evidence="12" type="ORF">LI90_724</name>
    <name evidence="13" type="ORF">TH66_05030</name>
</gene>
<dbReference type="EMBL" id="JYIJ01000013">
    <property type="protein sequence ID" value="KWX05093.1"/>
    <property type="molecule type" value="Genomic_DNA"/>
</dbReference>
<dbReference type="Pfam" id="PF08544">
    <property type="entry name" value="GHMP_kinases_C"/>
    <property type="match status" value="1"/>
</dbReference>
<dbReference type="GO" id="GO:0016114">
    <property type="term" value="P:terpenoid biosynthetic process"/>
    <property type="evidence" value="ECO:0007669"/>
    <property type="project" value="UniProtKB-UniRule"/>
</dbReference>
<evidence type="ECO:0000256" key="4">
    <source>
        <dbReference type="ARBA" id="ARBA00022679"/>
    </source>
</evidence>